<evidence type="ECO:0000313" key="1">
    <source>
        <dbReference type="EMBL" id="REF69618.1"/>
    </source>
</evidence>
<dbReference type="RefSeq" id="WP_116221868.1">
    <property type="nucleotide sequence ID" value="NZ_CP038197.1"/>
</dbReference>
<gene>
    <name evidence="1" type="ORF">BDD41_2328</name>
</gene>
<proteinExistence type="predicted"/>
<dbReference type="AlphaFoldDB" id="A0A3D9XJ35"/>
<organism evidence="1 2">
    <name type="scientific">Paracoccus versutus</name>
    <name type="common">Thiobacillus versutus</name>
    <dbReference type="NCBI Taxonomy" id="34007"/>
    <lineage>
        <taxon>Bacteria</taxon>
        <taxon>Pseudomonadati</taxon>
        <taxon>Pseudomonadota</taxon>
        <taxon>Alphaproteobacteria</taxon>
        <taxon>Rhodobacterales</taxon>
        <taxon>Paracoccaceae</taxon>
        <taxon>Paracoccus</taxon>
    </lineage>
</organism>
<dbReference type="EMBL" id="QTUJ01000002">
    <property type="protein sequence ID" value="REF69618.1"/>
    <property type="molecule type" value="Genomic_DNA"/>
</dbReference>
<accession>A0A3D9XJ35</accession>
<evidence type="ECO:0000313" key="2">
    <source>
        <dbReference type="Proteomes" id="UP000256941"/>
    </source>
</evidence>
<dbReference type="Proteomes" id="UP000256941">
    <property type="component" value="Unassembled WGS sequence"/>
</dbReference>
<protein>
    <submittedName>
        <fullName evidence="1">Uncharacterized protein</fullName>
    </submittedName>
</protein>
<name>A0A3D9XJ35_PARVE</name>
<sequence>MMHESDTALVSRLSALLIRAEKPAEVAGAMRDFVKVVCDRHAQPTDGLGKGQSSLIWQRQIALTVAAHTCGVEGPRREILEIMADAERTVWDDRELERLADMLADQASELAEEWRGEAEVIRGEI</sequence>
<reference evidence="1 2" key="1">
    <citation type="submission" date="2018-08" db="EMBL/GenBank/DDBJ databases">
        <title>Genomic Encyclopedia of Archaeal and Bacterial Type Strains, Phase II (KMG-II): from individual species to whole genera.</title>
        <authorList>
            <person name="Goeker M."/>
        </authorList>
    </citation>
    <scope>NUCLEOTIDE SEQUENCE [LARGE SCALE GENOMIC DNA]</scope>
    <source>
        <strain evidence="1 2">DSM 17099</strain>
    </source>
</reference>
<comment type="caution">
    <text evidence="1">The sequence shown here is derived from an EMBL/GenBank/DDBJ whole genome shotgun (WGS) entry which is preliminary data.</text>
</comment>